<dbReference type="PANTHER" id="PTHR37167">
    <property type="entry name" value="1,4-DIHYDROXY-6-NAPHTOATE SYNTHASE"/>
    <property type="match status" value="1"/>
</dbReference>
<dbReference type="GO" id="GO:0016830">
    <property type="term" value="F:carbon-carbon lyase activity"/>
    <property type="evidence" value="ECO:0007669"/>
    <property type="project" value="UniProtKB-UniRule"/>
</dbReference>
<dbReference type="InterPro" id="IPR003773">
    <property type="entry name" value="Menaquinone_biosynth"/>
</dbReference>
<dbReference type="Proteomes" id="UP000199031">
    <property type="component" value="Unassembled WGS sequence"/>
</dbReference>
<evidence type="ECO:0000256" key="2">
    <source>
        <dbReference type="ARBA" id="ARBA00022428"/>
    </source>
</evidence>
<dbReference type="EC" id="4.1.99.29" evidence="4"/>
<dbReference type="InterPro" id="IPR030869">
    <property type="entry name" value="MqnD"/>
</dbReference>
<dbReference type="EMBL" id="FOXQ01000010">
    <property type="protein sequence ID" value="SFQ38937.1"/>
    <property type="molecule type" value="Genomic_DNA"/>
</dbReference>
<dbReference type="PANTHER" id="PTHR37167:SF1">
    <property type="entry name" value="1,4-DIHYDROXY-6-NAPHTOATE SYNTHASE"/>
    <property type="match status" value="1"/>
</dbReference>
<dbReference type="GO" id="GO:0009234">
    <property type="term" value="P:menaquinone biosynthetic process"/>
    <property type="evidence" value="ECO:0007669"/>
    <property type="project" value="UniProtKB-UniRule"/>
</dbReference>
<sequence length="275" mass="30538">MKLTLGFSPCPNDTFIFDALVNKKIDTGNLDFEVVLEDVQTLNNWALQQKLDISKISYGVLPLVLNNYVLLESGGALGKGVGPLLIAKSPIDTNNLNDKRIAIPGENTTAHMLFSLAFPGAKNKVFKVFNQIEDAVLNGEVDAGVIIHENRFTYQDKGLHKLIDLGDYWETTTQLPIPLGGIVAKKHIDKDVLKLVDSLIKQSVEYSFKHNYKTLSDYVRLHAQEMSEHVMRKHIDLYVNDFSIALGGKGKEAVKKLTDVYARLHPGATAALQHT</sequence>
<name>A0A1I5Y4Q6_9BACT</name>
<dbReference type="OrthoDB" id="9809439at2"/>
<comment type="catalytic activity">
    <reaction evidence="4">
        <text>cyclic dehypoxanthinylfutalosinate = 1,4-dihydroxy-6-naphthoate + dihydroxyacetone</text>
        <dbReference type="Rhea" id="RHEA:33087"/>
        <dbReference type="ChEBI" id="CHEBI:16016"/>
        <dbReference type="ChEBI" id="CHEBI:64254"/>
        <dbReference type="ChEBI" id="CHEBI:64270"/>
        <dbReference type="EC" id="4.1.99.29"/>
    </reaction>
</comment>
<dbReference type="Pfam" id="PF02621">
    <property type="entry name" value="VitK2_biosynth"/>
    <property type="match status" value="1"/>
</dbReference>
<keyword evidence="6" id="KW-1185">Reference proteome</keyword>
<feature type="binding site" evidence="4">
    <location>
        <begin position="55"/>
        <end position="57"/>
    </location>
    <ligand>
        <name>substrate</name>
    </ligand>
</feature>
<evidence type="ECO:0000256" key="3">
    <source>
        <dbReference type="ARBA" id="ARBA00023239"/>
    </source>
</evidence>
<comment type="pathway">
    <text evidence="1 4">Quinol/quinone metabolism; menaquinone biosynthesis.</text>
</comment>
<protein>
    <recommendedName>
        <fullName evidence="4">1,4-dihydroxy-6-naphtoate synthase</fullName>
        <ecNumber evidence="4">4.1.99.29</ecNumber>
    </recommendedName>
    <alternativeName>
        <fullName evidence="4">Menaquinone biosynthetic enzyme MqnD</fullName>
    </alternativeName>
</protein>
<feature type="active site" description="Proton acceptor" evidence="4">
    <location>
        <position position="148"/>
    </location>
</feature>
<dbReference type="AlphaFoldDB" id="A0A1I5Y4Q6"/>
<evidence type="ECO:0000313" key="5">
    <source>
        <dbReference type="EMBL" id="SFQ38937.1"/>
    </source>
</evidence>
<dbReference type="SUPFAM" id="SSF53850">
    <property type="entry name" value="Periplasmic binding protein-like II"/>
    <property type="match status" value="1"/>
</dbReference>
<proteinExistence type="inferred from homology"/>
<comment type="function">
    <text evidence="4">Catalyzes the conversion of cyclic dehypoxanthine futalosine (cyclic DHFL) into 1,4-dihydroxy-6-naphthoate, a step in the biosynthesis of menaquinone (MK, vitamin K2).</text>
</comment>
<dbReference type="CDD" id="cd13635">
    <property type="entry name" value="PBP2_Ttha1568_Mqnd"/>
    <property type="match status" value="1"/>
</dbReference>
<comment type="similarity">
    <text evidence="4">Belongs to the MqnA/MqnD family. MqnD subfamily.</text>
</comment>
<organism evidence="5 6">
    <name type="scientific">Parafilimonas terrae</name>
    <dbReference type="NCBI Taxonomy" id="1465490"/>
    <lineage>
        <taxon>Bacteria</taxon>
        <taxon>Pseudomonadati</taxon>
        <taxon>Bacteroidota</taxon>
        <taxon>Chitinophagia</taxon>
        <taxon>Chitinophagales</taxon>
        <taxon>Chitinophagaceae</taxon>
        <taxon>Parafilimonas</taxon>
    </lineage>
</organism>
<gene>
    <name evidence="4" type="primary">mqnD</name>
    <name evidence="5" type="ORF">SAMN05444277_110148</name>
</gene>
<keyword evidence="2 4" id="KW-0474">Menaquinone biosynthesis</keyword>
<evidence type="ECO:0000313" key="6">
    <source>
        <dbReference type="Proteomes" id="UP000199031"/>
    </source>
</evidence>
<dbReference type="RefSeq" id="WP_090660705.1">
    <property type="nucleotide sequence ID" value="NZ_FOXQ01000010.1"/>
</dbReference>
<dbReference type="STRING" id="1465490.SAMN05444277_110148"/>
<keyword evidence="3 4" id="KW-0456">Lyase</keyword>
<reference evidence="5 6" key="1">
    <citation type="submission" date="2016-10" db="EMBL/GenBank/DDBJ databases">
        <authorList>
            <person name="de Groot N.N."/>
        </authorList>
    </citation>
    <scope>NUCLEOTIDE SEQUENCE [LARGE SCALE GENOMIC DNA]</scope>
    <source>
        <strain evidence="5 6">DSM 28286</strain>
    </source>
</reference>
<feature type="binding site" evidence="4">
    <location>
        <begin position="109"/>
        <end position="110"/>
    </location>
    <ligand>
        <name>substrate</name>
    </ligand>
</feature>
<evidence type="ECO:0000256" key="1">
    <source>
        <dbReference type="ARBA" id="ARBA00004863"/>
    </source>
</evidence>
<dbReference type="Gene3D" id="3.40.190.10">
    <property type="entry name" value="Periplasmic binding protein-like II"/>
    <property type="match status" value="2"/>
</dbReference>
<accession>A0A1I5Y4Q6</accession>
<dbReference type="HAMAP" id="MF_00996">
    <property type="entry name" value="MqnD"/>
    <property type="match status" value="1"/>
</dbReference>
<dbReference type="UniPathway" id="UPA00079"/>
<evidence type="ECO:0000256" key="4">
    <source>
        <dbReference type="HAMAP-Rule" id="MF_00996"/>
    </source>
</evidence>